<dbReference type="Proteomes" id="UP000630923">
    <property type="component" value="Unassembled WGS sequence"/>
</dbReference>
<proteinExistence type="predicted"/>
<accession>A0A919E5W3</accession>
<reference evidence="2" key="1">
    <citation type="journal article" date="2014" name="Int. J. Syst. Evol. Microbiol.">
        <title>Complete genome sequence of Corynebacterium casei LMG S-19264T (=DSM 44701T), isolated from a smear-ripened cheese.</title>
        <authorList>
            <consortium name="US DOE Joint Genome Institute (JGI-PGF)"/>
            <person name="Walter F."/>
            <person name="Albersmeier A."/>
            <person name="Kalinowski J."/>
            <person name="Ruckert C."/>
        </authorList>
    </citation>
    <scope>NUCLEOTIDE SEQUENCE</scope>
    <source>
        <strain evidence="2">KCTC 42590</strain>
    </source>
</reference>
<protein>
    <submittedName>
        <fullName evidence="2">Uncharacterized protein</fullName>
    </submittedName>
</protein>
<evidence type="ECO:0000256" key="1">
    <source>
        <dbReference type="SAM" id="MobiDB-lite"/>
    </source>
</evidence>
<reference evidence="2" key="2">
    <citation type="submission" date="2020-09" db="EMBL/GenBank/DDBJ databases">
        <authorList>
            <person name="Sun Q."/>
            <person name="Kim S."/>
        </authorList>
    </citation>
    <scope>NUCLEOTIDE SEQUENCE</scope>
    <source>
        <strain evidence="2">KCTC 42590</strain>
    </source>
</reference>
<name>A0A919E5W3_9PROT</name>
<organism evidence="2 3">
    <name type="scientific">Kordiimonas sediminis</name>
    <dbReference type="NCBI Taxonomy" id="1735581"/>
    <lineage>
        <taxon>Bacteria</taxon>
        <taxon>Pseudomonadati</taxon>
        <taxon>Pseudomonadota</taxon>
        <taxon>Alphaproteobacteria</taxon>
        <taxon>Kordiimonadales</taxon>
        <taxon>Kordiimonadaceae</taxon>
        <taxon>Kordiimonas</taxon>
    </lineage>
</organism>
<sequence>MAMASLTSSLIARKGTARPSAPSSGFGKSLLPQDNIDKNDTKKASGLSSSNSFANIASFTDYARNKSEANLSEASFFNMKAPAEEKKPVIKTEQKAVPTLYHGRVKKTLRLEIKTHNELLQLAEKKGTSQQALMQKAVEDLLKP</sequence>
<dbReference type="RefSeq" id="WP_191250241.1">
    <property type="nucleotide sequence ID" value="NZ_BNCI01000001.1"/>
</dbReference>
<comment type="caution">
    <text evidence="2">The sequence shown here is derived from an EMBL/GenBank/DDBJ whole genome shotgun (WGS) entry which is preliminary data.</text>
</comment>
<feature type="compositionally biased region" description="Polar residues" evidence="1">
    <location>
        <begin position="1"/>
        <end position="10"/>
    </location>
</feature>
<feature type="region of interest" description="Disordered" evidence="1">
    <location>
        <begin position="1"/>
        <end position="49"/>
    </location>
</feature>
<evidence type="ECO:0000313" key="2">
    <source>
        <dbReference type="EMBL" id="GHF16027.1"/>
    </source>
</evidence>
<dbReference type="AlphaFoldDB" id="A0A919E5W3"/>
<evidence type="ECO:0000313" key="3">
    <source>
        <dbReference type="Proteomes" id="UP000630923"/>
    </source>
</evidence>
<dbReference type="EMBL" id="BNCI01000001">
    <property type="protein sequence ID" value="GHF16027.1"/>
    <property type="molecule type" value="Genomic_DNA"/>
</dbReference>
<keyword evidence="3" id="KW-1185">Reference proteome</keyword>
<gene>
    <name evidence="2" type="ORF">GCM10017044_07870</name>
</gene>